<feature type="region of interest" description="Disordered" evidence="2">
    <location>
        <begin position="413"/>
        <end position="463"/>
    </location>
</feature>
<feature type="compositionally biased region" description="Basic residues" evidence="2">
    <location>
        <begin position="497"/>
        <end position="509"/>
    </location>
</feature>
<dbReference type="InterPro" id="IPR001180">
    <property type="entry name" value="CNH_dom"/>
</dbReference>
<feature type="compositionally biased region" description="Polar residues" evidence="2">
    <location>
        <begin position="421"/>
        <end position="444"/>
    </location>
</feature>
<evidence type="ECO:0000256" key="2">
    <source>
        <dbReference type="SAM" id="MobiDB-lite"/>
    </source>
</evidence>
<evidence type="ECO:0000313" key="4">
    <source>
        <dbReference type="EMBL" id="OMH85045.1"/>
    </source>
</evidence>
<feature type="region of interest" description="Disordered" evidence="2">
    <location>
        <begin position="486"/>
        <end position="509"/>
    </location>
</feature>
<comment type="caution">
    <text evidence="4">The sequence shown here is derived from an EMBL/GenBank/DDBJ whole genome shotgun (WGS) entry which is preliminary data.</text>
</comment>
<dbReference type="PROSITE" id="PS50219">
    <property type="entry name" value="CNH"/>
    <property type="match status" value="1"/>
</dbReference>
<dbReference type="GO" id="GO:0005085">
    <property type="term" value="F:guanyl-nucleotide exchange factor activity"/>
    <property type="evidence" value="ECO:0007669"/>
    <property type="project" value="UniProtKB-KW"/>
</dbReference>
<dbReference type="PANTHER" id="PTHR46572">
    <property type="entry name" value="RHO1 GDP-GTP EXCHANGE PROTEIN 1-RELATED"/>
    <property type="match status" value="1"/>
</dbReference>
<evidence type="ECO:0000313" key="5">
    <source>
        <dbReference type="Proteomes" id="UP000188320"/>
    </source>
</evidence>
<dbReference type="Pfam" id="PF00780">
    <property type="entry name" value="CNH"/>
    <property type="match status" value="1"/>
</dbReference>
<feature type="compositionally biased region" description="Low complexity" evidence="2">
    <location>
        <begin position="381"/>
        <end position="391"/>
    </location>
</feature>
<feature type="compositionally biased region" description="Low complexity" evidence="2">
    <location>
        <begin position="445"/>
        <end position="463"/>
    </location>
</feature>
<keyword evidence="5" id="KW-1185">Reference proteome</keyword>
<dbReference type="OrthoDB" id="2272012at2759"/>
<protein>
    <submittedName>
        <fullName evidence="4">Rho1 guanine nucleotide exchange factor 1</fullName>
    </submittedName>
</protein>
<dbReference type="EMBL" id="LSSK01000114">
    <property type="protein sequence ID" value="OMH85045.1"/>
    <property type="molecule type" value="Genomic_DNA"/>
</dbReference>
<dbReference type="AlphaFoldDB" id="A0A1R1PVP5"/>
<name>A0A1R1PVP5_ZANCU</name>
<feature type="non-terminal residue" evidence="4">
    <location>
        <position position="1"/>
    </location>
</feature>
<organism evidence="4 5">
    <name type="scientific">Zancudomyces culisetae</name>
    <name type="common">Gut fungus</name>
    <name type="synonym">Smittium culisetae</name>
    <dbReference type="NCBI Taxonomy" id="1213189"/>
    <lineage>
        <taxon>Eukaryota</taxon>
        <taxon>Fungi</taxon>
        <taxon>Fungi incertae sedis</taxon>
        <taxon>Zoopagomycota</taxon>
        <taxon>Kickxellomycotina</taxon>
        <taxon>Harpellomycetes</taxon>
        <taxon>Harpellales</taxon>
        <taxon>Legeriomycetaceae</taxon>
        <taxon>Zancudomyces</taxon>
    </lineage>
</organism>
<dbReference type="InterPro" id="IPR052233">
    <property type="entry name" value="Rho-type_GEFs"/>
</dbReference>
<evidence type="ECO:0000256" key="1">
    <source>
        <dbReference type="ARBA" id="ARBA00022658"/>
    </source>
</evidence>
<keyword evidence="1" id="KW-0344">Guanine-nucleotide releasing factor</keyword>
<feature type="region of interest" description="Disordered" evidence="2">
    <location>
        <begin position="370"/>
        <end position="391"/>
    </location>
</feature>
<evidence type="ECO:0000259" key="3">
    <source>
        <dbReference type="PROSITE" id="PS50219"/>
    </source>
</evidence>
<proteinExistence type="predicted"/>
<dbReference type="SMART" id="SM00036">
    <property type="entry name" value="CNH"/>
    <property type="match status" value="1"/>
</dbReference>
<gene>
    <name evidence="4" type="ORF">AX774_g1405</name>
</gene>
<feature type="domain" description="CNH" evidence="3">
    <location>
        <begin position="1"/>
        <end position="367"/>
    </location>
</feature>
<accession>A0A1R1PVP5</accession>
<dbReference type="PANTHER" id="PTHR46572:SF2">
    <property type="entry name" value="RHO1 GDP-GTP EXCHANGE PROTEIN 1-RELATED"/>
    <property type="match status" value="1"/>
</dbReference>
<dbReference type="Proteomes" id="UP000188320">
    <property type="component" value="Unassembled WGS sequence"/>
</dbReference>
<sequence>VNCACYFDNGRGLVIGTDNGLVAGLTAKPASFTRISGFNHDRIVQVKIIDKLDVILVVCDKDKSLYSYPLQIILMATSASRRSLKGERITSHVSFFKFGSCMQIDILCVVKNNSLSNQSTIHIYRPLVPHQLPNVFGRISIASSKSMWWLFRDCYIAAESSSIFFLQSKLCIGCDRGFEIVDIKSMNTQSLLDPADENLKFVSKPLNYLLPISSSAASSSPSSIPTSSSSSAIPIQHSSLAVIPPSSSSSSPSLLPPPLPIPPLSSSSTIASSFPKPLELYKVQNGEFLLCYDSFYFFVNRNGQRARPNLLVNWLGTPSAFFYDYPNIIAFSDDFFEVRKIDTGQVLQVYPMLDRKVKMLDTNYSSFYTSQLASPPPPTPLSSSSHSSSSSTTFNSACILTNTTLYKSPNIDDSSSSISSTIQPNATPSTLNANTNFHLTQPHHSFSSSSTAPNPSTYTSSSLGSLPSSSNYGMVMPSSSLTTFPSASIATKERKERKERKKRKKRKKEKKRVMLLAYICSLMSCKDYTSIKPFLNIPQLPAIEESRPFVLIECPNRNAASYEQQILKSLKDYPCIFKRTSSSEFWISFSNHNDIDKYLNTQAKNINPSISGEPSPISITKASSNYRIHRLSISNEHFDTWDDIIGLLNRIHQKYGEIIDVTAKVCPDSNVVKSNLIVYTRMHSSATIFMDYYPIY</sequence>
<reference evidence="5" key="1">
    <citation type="submission" date="2017-01" db="EMBL/GenBank/DDBJ databases">
        <authorList>
            <person name="Wang Y."/>
            <person name="White M."/>
            <person name="Kvist S."/>
            <person name="Moncalvo J.-M."/>
        </authorList>
    </citation>
    <scope>NUCLEOTIDE SEQUENCE [LARGE SCALE GENOMIC DNA]</scope>
    <source>
        <strain evidence="5">COL-18-3</strain>
    </source>
</reference>